<protein>
    <submittedName>
        <fullName evidence="2">Uncharacterized protein</fullName>
    </submittedName>
</protein>
<evidence type="ECO:0000313" key="2">
    <source>
        <dbReference type="EMBL" id="MFC0410549.1"/>
    </source>
</evidence>
<organism evidence="2 3">
    <name type="scientific">Roseomonas elaeocarpi</name>
    <dbReference type="NCBI Taxonomy" id="907779"/>
    <lineage>
        <taxon>Bacteria</taxon>
        <taxon>Pseudomonadati</taxon>
        <taxon>Pseudomonadota</taxon>
        <taxon>Alphaproteobacteria</taxon>
        <taxon>Acetobacterales</taxon>
        <taxon>Roseomonadaceae</taxon>
        <taxon>Roseomonas</taxon>
    </lineage>
</organism>
<reference evidence="2 3" key="1">
    <citation type="submission" date="2024-09" db="EMBL/GenBank/DDBJ databases">
        <authorList>
            <person name="Sun Q."/>
            <person name="Mori K."/>
        </authorList>
    </citation>
    <scope>NUCLEOTIDE SEQUENCE [LARGE SCALE GENOMIC DNA]</scope>
    <source>
        <strain evidence="2 3">TBRC 5777</strain>
    </source>
</reference>
<feature type="compositionally biased region" description="Polar residues" evidence="1">
    <location>
        <begin position="1"/>
        <end position="10"/>
    </location>
</feature>
<keyword evidence="3" id="KW-1185">Reference proteome</keyword>
<name>A0ABV6JY28_9PROT</name>
<feature type="region of interest" description="Disordered" evidence="1">
    <location>
        <begin position="1"/>
        <end position="25"/>
    </location>
</feature>
<dbReference type="Proteomes" id="UP001589865">
    <property type="component" value="Unassembled WGS sequence"/>
</dbReference>
<proteinExistence type="predicted"/>
<evidence type="ECO:0000313" key="3">
    <source>
        <dbReference type="Proteomes" id="UP001589865"/>
    </source>
</evidence>
<dbReference type="EMBL" id="JBHLUN010000015">
    <property type="protein sequence ID" value="MFC0410549.1"/>
    <property type="molecule type" value="Genomic_DNA"/>
</dbReference>
<dbReference type="RefSeq" id="WP_377046295.1">
    <property type="nucleotide sequence ID" value="NZ_JBHLUN010000015.1"/>
</dbReference>
<feature type="region of interest" description="Disordered" evidence="1">
    <location>
        <begin position="68"/>
        <end position="169"/>
    </location>
</feature>
<sequence>MKLSPQQVSAAQRGGSQFEPASASEVQRLSMQRRIFWIDEQPFIARRSTGFQETAGTLAQLIARFEHEAAAQEGAPPGEAAGNEASRDASASPSPTVAPPDVPVEQSPAPAVAQETMARDDGTDTDTAAAARPARTRRARKIATPTAEPVVSAPPSPVPEPRAARSSPLLAHESGHTADLALRIATAQAAGKPITGAAFVALIEQLQRTLAGL</sequence>
<feature type="compositionally biased region" description="Low complexity" evidence="1">
    <location>
        <begin position="142"/>
        <end position="151"/>
    </location>
</feature>
<feature type="compositionally biased region" description="Low complexity" evidence="1">
    <location>
        <begin position="71"/>
        <end position="95"/>
    </location>
</feature>
<gene>
    <name evidence="2" type="ORF">ACFFGY_20040</name>
</gene>
<accession>A0ABV6JY28</accession>
<evidence type="ECO:0000256" key="1">
    <source>
        <dbReference type="SAM" id="MobiDB-lite"/>
    </source>
</evidence>
<comment type="caution">
    <text evidence="2">The sequence shown here is derived from an EMBL/GenBank/DDBJ whole genome shotgun (WGS) entry which is preliminary data.</text>
</comment>